<dbReference type="Gene3D" id="3.40.228.10">
    <property type="entry name" value="Dimethylsulfoxide Reductase, domain 2"/>
    <property type="match status" value="1"/>
</dbReference>
<gene>
    <name evidence="12" type="ORF">GA0061102_101169</name>
</gene>
<feature type="domain" description="Molybdopterin oxidoreductase" evidence="10">
    <location>
        <begin position="113"/>
        <end position="488"/>
    </location>
</feature>
<evidence type="ECO:0000256" key="2">
    <source>
        <dbReference type="ARBA" id="ARBA00001966"/>
    </source>
</evidence>
<dbReference type="SUPFAM" id="SSF50692">
    <property type="entry name" value="ADC-like"/>
    <property type="match status" value="1"/>
</dbReference>
<dbReference type="InterPro" id="IPR006657">
    <property type="entry name" value="MoPterin_dinucl-bd_dom"/>
</dbReference>
<dbReference type="GO" id="GO:0043546">
    <property type="term" value="F:molybdopterin cofactor binding"/>
    <property type="evidence" value="ECO:0007669"/>
    <property type="project" value="InterPro"/>
</dbReference>
<dbReference type="STRING" id="411945.GA0061102_101169"/>
<dbReference type="Gene3D" id="3.40.50.740">
    <property type="match status" value="1"/>
</dbReference>
<evidence type="ECO:0000313" key="12">
    <source>
        <dbReference type="EMBL" id="SCB25495.1"/>
    </source>
</evidence>
<keyword evidence="4" id="KW-0004">4Fe-4S</keyword>
<protein>
    <submittedName>
        <fullName evidence="12">Oxidoreductase alpha (Molybdopterin) subunit</fullName>
    </submittedName>
</protein>
<dbReference type="GO" id="GO:0016020">
    <property type="term" value="C:membrane"/>
    <property type="evidence" value="ECO:0007669"/>
    <property type="project" value="TreeGrafter"/>
</dbReference>
<dbReference type="GO" id="GO:1990204">
    <property type="term" value="C:oxidoreductase complex"/>
    <property type="evidence" value="ECO:0007669"/>
    <property type="project" value="UniProtKB-ARBA"/>
</dbReference>
<dbReference type="CDD" id="cd02787">
    <property type="entry name" value="MopB_CT_ydeP"/>
    <property type="match status" value="1"/>
</dbReference>
<dbReference type="Gene3D" id="2.40.40.20">
    <property type="match status" value="1"/>
</dbReference>
<dbReference type="NCBIfam" id="TIGR01701">
    <property type="entry name" value="Fdhalpha-like"/>
    <property type="match status" value="1"/>
</dbReference>
<name>A0A1C3VCR3_9HYPH</name>
<dbReference type="GO" id="GO:0030151">
    <property type="term" value="F:molybdenum ion binding"/>
    <property type="evidence" value="ECO:0007669"/>
    <property type="project" value="InterPro"/>
</dbReference>
<reference evidence="13" key="1">
    <citation type="submission" date="2016-08" db="EMBL/GenBank/DDBJ databases">
        <authorList>
            <person name="Varghese N."/>
            <person name="Submissions Spin"/>
        </authorList>
    </citation>
    <scope>NUCLEOTIDE SEQUENCE [LARGE SCALE GENOMIC DNA]</scope>
    <source>
        <strain evidence="13">HAMBI 2971</strain>
    </source>
</reference>
<comment type="similarity">
    <text evidence="3">Belongs to the prokaryotic molybdopterin-containing oxidoreductase family.</text>
</comment>
<dbReference type="InterPro" id="IPR006656">
    <property type="entry name" value="Mopterin_OxRdtase"/>
</dbReference>
<dbReference type="GO" id="GO:0045333">
    <property type="term" value="P:cellular respiration"/>
    <property type="evidence" value="ECO:0007669"/>
    <property type="project" value="UniProtKB-ARBA"/>
</dbReference>
<dbReference type="AlphaFoldDB" id="A0A1C3VCR3"/>
<dbReference type="InterPro" id="IPR009010">
    <property type="entry name" value="Asp_de-COase-like_dom_sf"/>
</dbReference>
<organism evidence="12 13">
    <name type="scientific">Rhizobium miluonense</name>
    <dbReference type="NCBI Taxonomy" id="411945"/>
    <lineage>
        <taxon>Bacteria</taxon>
        <taxon>Pseudomonadati</taxon>
        <taxon>Pseudomonadota</taxon>
        <taxon>Alphaproteobacteria</taxon>
        <taxon>Hyphomicrobiales</taxon>
        <taxon>Rhizobiaceae</taxon>
        <taxon>Rhizobium/Agrobacterium group</taxon>
        <taxon>Rhizobium</taxon>
    </lineage>
</organism>
<dbReference type="InterPro" id="IPR050123">
    <property type="entry name" value="Prok_molybdopt-oxidoreductase"/>
</dbReference>
<keyword evidence="8" id="KW-0408">Iron</keyword>
<evidence type="ECO:0000256" key="8">
    <source>
        <dbReference type="ARBA" id="ARBA00023004"/>
    </source>
</evidence>
<evidence type="ECO:0000259" key="10">
    <source>
        <dbReference type="Pfam" id="PF00384"/>
    </source>
</evidence>
<dbReference type="GO" id="GO:0051539">
    <property type="term" value="F:4 iron, 4 sulfur cluster binding"/>
    <property type="evidence" value="ECO:0007669"/>
    <property type="project" value="UniProtKB-KW"/>
</dbReference>
<dbReference type="PIRSF" id="PIRSF000144">
    <property type="entry name" value="CbbBc"/>
    <property type="match status" value="1"/>
</dbReference>
<keyword evidence="13" id="KW-1185">Reference proteome</keyword>
<dbReference type="PANTHER" id="PTHR43105">
    <property type="entry name" value="RESPIRATORY NITRATE REDUCTASE"/>
    <property type="match status" value="1"/>
</dbReference>
<comment type="cofactor">
    <cofactor evidence="2">
        <name>[4Fe-4S] cluster</name>
        <dbReference type="ChEBI" id="CHEBI:49883"/>
    </cofactor>
</comment>
<evidence type="ECO:0000256" key="3">
    <source>
        <dbReference type="ARBA" id="ARBA00010312"/>
    </source>
</evidence>
<dbReference type="Proteomes" id="UP000199435">
    <property type="component" value="Unassembled WGS sequence"/>
</dbReference>
<evidence type="ECO:0000256" key="4">
    <source>
        <dbReference type="ARBA" id="ARBA00022485"/>
    </source>
</evidence>
<keyword evidence="9" id="KW-0411">Iron-sulfur</keyword>
<dbReference type="RefSeq" id="WP_092847336.1">
    <property type="nucleotide sequence ID" value="NZ_FMAH01000011.1"/>
</dbReference>
<evidence type="ECO:0000256" key="7">
    <source>
        <dbReference type="ARBA" id="ARBA00023002"/>
    </source>
</evidence>
<evidence type="ECO:0000256" key="5">
    <source>
        <dbReference type="ARBA" id="ARBA00022505"/>
    </source>
</evidence>
<accession>A0A1C3VCR3</accession>
<evidence type="ECO:0000256" key="6">
    <source>
        <dbReference type="ARBA" id="ARBA00022723"/>
    </source>
</evidence>
<comment type="cofactor">
    <cofactor evidence="1">
        <name>Mo-bis(molybdopterin guanine dinucleotide)</name>
        <dbReference type="ChEBI" id="CHEBI:60539"/>
    </cofactor>
</comment>
<dbReference type="InterPro" id="IPR037951">
    <property type="entry name" value="MopB_CT_YdeP"/>
</dbReference>
<keyword evidence="6" id="KW-0479">Metal-binding</keyword>
<evidence type="ECO:0000256" key="9">
    <source>
        <dbReference type="ARBA" id="ARBA00023014"/>
    </source>
</evidence>
<proteinExistence type="inferred from homology"/>
<feature type="domain" description="Molybdopterin dinucleotide-binding" evidence="11">
    <location>
        <begin position="642"/>
        <end position="748"/>
    </location>
</feature>
<dbReference type="PANTHER" id="PTHR43105:SF4">
    <property type="entry name" value="PROTEIN YDEP"/>
    <property type="match status" value="1"/>
</dbReference>
<dbReference type="GO" id="GO:0008863">
    <property type="term" value="F:formate dehydrogenase (NAD+) activity"/>
    <property type="evidence" value="ECO:0007669"/>
    <property type="project" value="InterPro"/>
</dbReference>
<dbReference type="InterPro" id="IPR041953">
    <property type="entry name" value="YdeP_MopB"/>
</dbReference>
<dbReference type="Pfam" id="PF01568">
    <property type="entry name" value="Molydop_binding"/>
    <property type="match status" value="1"/>
</dbReference>
<dbReference type="InterPro" id="IPR010046">
    <property type="entry name" value="Mopterin_OxRdtse_a_bac"/>
</dbReference>
<evidence type="ECO:0000313" key="13">
    <source>
        <dbReference type="Proteomes" id="UP000199435"/>
    </source>
</evidence>
<evidence type="ECO:0000259" key="11">
    <source>
        <dbReference type="Pfam" id="PF01568"/>
    </source>
</evidence>
<dbReference type="OrthoDB" id="5287431at2"/>
<dbReference type="EMBL" id="FMAH01000011">
    <property type="protein sequence ID" value="SCB25495.1"/>
    <property type="molecule type" value="Genomic_DNA"/>
</dbReference>
<evidence type="ECO:0000256" key="1">
    <source>
        <dbReference type="ARBA" id="ARBA00001942"/>
    </source>
</evidence>
<dbReference type="SUPFAM" id="SSF53706">
    <property type="entry name" value="Formate dehydrogenase/DMSO reductase, domains 1-3"/>
    <property type="match status" value="1"/>
</dbReference>
<sequence>MAQKREVPGIRPYNSPAGGWGALKATANAVREQMDITEAPGLLFRTNKPAGFDCPGCAWPDKEHTSTFQFCENGAKAVTWEATNKRVTPEFFAEHTVSELLTWSDYELENSGRLTHPMVYDHATDTYRPVAWEDAFARIGEVMRSMPDPDMVEFYTSGRASNEAAFLFQIFAREYGTNNFPDCSNMCHEATSVGLPQSIGIGKGTVSLDDFDECDLIISMGHNPGTNHPRMMGTLHECSRRGVPIIVFNPLKERALERFADPQNPIEMGTFGSTRIASSYYQVKIGGDAAALKGIMKAVLALAETSEDVLDHAFIAEHTTGFDALVDDINQTEWADIERVSGLARADLERVAAIYAKSKATIIAYGMGITQHAKGTANVQQIANLLLLRGNFGKPGAGICPLRGHSNVQGNRTVGITEKPNAALIEGVERAFGFKSPVHHGHDAVAAMQAMAEGRSKVLLCLGGNFSIALPDPELCAEGMRKLDLAVHMNTKLNRSNLLIGKESFLFPVLGRTEQDIQTTGAQSVTIEDSMSMVHASRGRLKPASDELRSEPAIVAAMAQAALPDSNVSWTELVADYDLIRDKIEIVFPDFADYNERIRVPGGFRLPLGPTERVWNTPSGKAEFKLFSGLNEDILLSDNSILKLATIRSHDQYNTTIYGLDDRYRGVFGRRDVLFMNDRDLRANGLEHGDLVEIETALPSGAKRLLQLTAISYDISEGSVAAYYPEANCLIPIDYQDKESGTPSYKSIPVRISKAA</sequence>
<dbReference type="Pfam" id="PF00384">
    <property type="entry name" value="Molybdopterin"/>
    <property type="match status" value="1"/>
</dbReference>
<keyword evidence="5" id="KW-0500">Molybdenum</keyword>
<keyword evidence="7" id="KW-0560">Oxidoreductase</keyword>
<dbReference type="CDD" id="cd02767">
    <property type="entry name" value="MopB_ydeP"/>
    <property type="match status" value="1"/>
</dbReference>